<dbReference type="Gene3D" id="3.55.50.30">
    <property type="match status" value="1"/>
</dbReference>
<feature type="transmembrane region" description="Helical" evidence="1">
    <location>
        <begin position="87"/>
        <end position="105"/>
    </location>
</feature>
<evidence type="ECO:0000313" key="5">
    <source>
        <dbReference type="Proteomes" id="UP000245647"/>
    </source>
</evidence>
<protein>
    <recommendedName>
        <fullName evidence="6">Iron dicitrate transport regulator FecR</fullName>
    </recommendedName>
</protein>
<dbReference type="EMBL" id="QEAS01000010">
    <property type="protein sequence ID" value="PWG80243.1"/>
    <property type="molecule type" value="Genomic_DNA"/>
</dbReference>
<sequence>MRENTAFIINIVQYLNDPSDQELEKEVSRFRSASIENDEFYLEIERVWNISPEVKHLDALNTEDALERLSNRLGYSSKNRGSGRWKIWYAAAAVAVLFIAGYWGYSTFTEVHYITKTTGTAIDSVLLPDGSKIYLSKGTTVRYPEKMKAGTRSVFLVRGAAFFDIVKKANQEFVVAVESSKVTVLGTSFNVKNEHKQIELAVRSGKIKFEAPDGNSSSVLTAGDGLIYSSETGRISRFTDKAGTEYAWLTHELKFVDTPLPEVFKILEKCYGVKFRYKDSLSSFNKFNANFKDNKLEEILEILQETYPLQISKQDSVLVVQSN</sequence>
<dbReference type="PANTHER" id="PTHR30273:SF2">
    <property type="entry name" value="PROTEIN FECR"/>
    <property type="match status" value="1"/>
</dbReference>
<name>A0A2U2PFU0_9SPHI</name>
<dbReference type="GO" id="GO:0016989">
    <property type="term" value="F:sigma factor antagonist activity"/>
    <property type="evidence" value="ECO:0007669"/>
    <property type="project" value="TreeGrafter"/>
</dbReference>
<dbReference type="InterPro" id="IPR012373">
    <property type="entry name" value="Ferrdict_sens_TM"/>
</dbReference>
<comment type="caution">
    <text evidence="4">The sequence shown here is derived from an EMBL/GenBank/DDBJ whole genome shotgun (WGS) entry which is preliminary data.</text>
</comment>
<evidence type="ECO:0000313" key="4">
    <source>
        <dbReference type="EMBL" id="PWG80243.1"/>
    </source>
</evidence>
<keyword evidence="1" id="KW-0812">Transmembrane</keyword>
<feature type="domain" description="Protein FecR C-terminal" evidence="3">
    <location>
        <begin position="253"/>
        <end position="316"/>
    </location>
</feature>
<evidence type="ECO:0000259" key="2">
    <source>
        <dbReference type="Pfam" id="PF04773"/>
    </source>
</evidence>
<dbReference type="Pfam" id="PF04773">
    <property type="entry name" value="FecR"/>
    <property type="match status" value="1"/>
</dbReference>
<accession>A0A2U2PFU0</accession>
<evidence type="ECO:0000259" key="3">
    <source>
        <dbReference type="Pfam" id="PF16344"/>
    </source>
</evidence>
<evidence type="ECO:0000256" key="1">
    <source>
        <dbReference type="SAM" id="Phobius"/>
    </source>
</evidence>
<dbReference type="PANTHER" id="PTHR30273">
    <property type="entry name" value="PERIPLASMIC SIGNAL SENSOR AND SIGMA FACTOR ACTIVATOR FECR-RELATED"/>
    <property type="match status" value="1"/>
</dbReference>
<dbReference type="AlphaFoldDB" id="A0A2U2PFU0"/>
<organism evidence="4 5">
    <name type="scientific">Pararcticibacter amylolyticus</name>
    <dbReference type="NCBI Taxonomy" id="2173175"/>
    <lineage>
        <taxon>Bacteria</taxon>
        <taxon>Pseudomonadati</taxon>
        <taxon>Bacteroidota</taxon>
        <taxon>Sphingobacteriia</taxon>
        <taxon>Sphingobacteriales</taxon>
        <taxon>Sphingobacteriaceae</taxon>
        <taxon>Pararcticibacter</taxon>
    </lineage>
</organism>
<evidence type="ECO:0008006" key="6">
    <source>
        <dbReference type="Google" id="ProtNLM"/>
    </source>
</evidence>
<dbReference type="PIRSF" id="PIRSF018266">
    <property type="entry name" value="FecR"/>
    <property type="match status" value="1"/>
</dbReference>
<feature type="domain" description="FecR protein" evidence="2">
    <location>
        <begin position="117"/>
        <end position="208"/>
    </location>
</feature>
<dbReference type="OrthoDB" id="1452822at2"/>
<dbReference type="Gene3D" id="2.60.120.1440">
    <property type="match status" value="1"/>
</dbReference>
<reference evidence="4 5" key="1">
    <citation type="submission" date="2018-04" db="EMBL/GenBank/DDBJ databases">
        <title>Pedobacter chongqingensis sp. nov., isolated from a rottenly hemp rope.</title>
        <authorList>
            <person name="Cai Y."/>
        </authorList>
    </citation>
    <scope>NUCLEOTIDE SEQUENCE [LARGE SCALE GENOMIC DNA]</scope>
    <source>
        <strain evidence="4 5">FJ4-8</strain>
    </source>
</reference>
<keyword evidence="1" id="KW-1133">Transmembrane helix</keyword>
<keyword evidence="5" id="KW-1185">Reference proteome</keyword>
<dbReference type="InterPro" id="IPR032508">
    <property type="entry name" value="FecR_C"/>
</dbReference>
<dbReference type="Pfam" id="PF16344">
    <property type="entry name" value="FecR_C"/>
    <property type="match status" value="1"/>
</dbReference>
<dbReference type="Proteomes" id="UP000245647">
    <property type="component" value="Unassembled WGS sequence"/>
</dbReference>
<keyword evidence="1" id="KW-0472">Membrane</keyword>
<dbReference type="RefSeq" id="WP_109416360.1">
    <property type="nucleotide sequence ID" value="NZ_QEAS01000010.1"/>
</dbReference>
<proteinExistence type="predicted"/>
<gene>
    <name evidence="4" type="ORF">DDR33_13710</name>
</gene>
<dbReference type="InterPro" id="IPR006860">
    <property type="entry name" value="FecR"/>
</dbReference>